<dbReference type="AlphaFoldDB" id="A0AAD5MVX7"/>
<evidence type="ECO:0000313" key="3">
    <source>
        <dbReference type="EMBL" id="KAJ1354754.1"/>
    </source>
</evidence>
<comment type="caution">
    <text evidence="3">The sequence shown here is derived from an EMBL/GenBank/DDBJ whole genome shotgun (WGS) entry which is preliminary data.</text>
</comment>
<dbReference type="EMBL" id="JAHQIW010002195">
    <property type="protein sequence ID" value="KAJ1354754.1"/>
    <property type="molecule type" value="Genomic_DNA"/>
</dbReference>
<dbReference type="Proteomes" id="UP001196413">
    <property type="component" value="Unassembled WGS sequence"/>
</dbReference>
<gene>
    <name evidence="2" type="ORF">KIN20_007984</name>
    <name evidence="3" type="ORF">KIN20_011771</name>
</gene>
<feature type="compositionally biased region" description="Low complexity" evidence="1">
    <location>
        <begin position="67"/>
        <end position="83"/>
    </location>
</feature>
<accession>A0AAD5MVX7</accession>
<evidence type="ECO:0000256" key="1">
    <source>
        <dbReference type="SAM" id="MobiDB-lite"/>
    </source>
</evidence>
<name>A0AAD5MVX7_PARTN</name>
<organism evidence="3 4">
    <name type="scientific">Parelaphostrongylus tenuis</name>
    <name type="common">Meningeal worm</name>
    <dbReference type="NCBI Taxonomy" id="148309"/>
    <lineage>
        <taxon>Eukaryota</taxon>
        <taxon>Metazoa</taxon>
        <taxon>Ecdysozoa</taxon>
        <taxon>Nematoda</taxon>
        <taxon>Chromadorea</taxon>
        <taxon>Rhabditida</taxon>
        <taxon>Rhabditina</taxon>
        <taxon>Rhabditomorpha</taxon>
        <taxon>Strongyloidea</taxon>
        <taxon>Metastrongylidae</taxon>
        <taxon>Parelaphostrongylus</taxon>
    </lineage>
</organism>
<reference evidence="3" key="1">
    <citation type="submission" date="2021-06" db="EMBL/GenBank/DDBJ databases">
        <title>Parelaphostrongylus tenuis whole genome reference sequence.</title>
        <authorList>
            <person name="Garwood T.J."/>
            <person name="Larsen P.A."/>
            <person name="Fountain-Jones N.M."/>
            <person name="Garbe J.R."/>
            <person name="Macchietto M.G."/>
            <person name="Kania S.A."/>
            <person name="Gerhold R.W."/>
            <person name="Richards J.E."/>
            <person name="Wolf T.M."/>
        </authorList>
    </citation>
    <scope>NUCLEOTIDE SEQUENCE</scope>
    <source>
        <strain evidence="3">MNPRO001-30</strain>
        <tissue evidence="3">Meninges</tissue>
    </source>
</reference>
<evidence type="ECO:0000313" key="2">
    <source>
        <dbReference type="EMBL" id="KAJ1351833.1"/>
    </source>
</evidence>
<proteinExistence type="predicted"/>
<dbReference type="EMBL" id="JAHQIW010001240">
    <property type="protein sequence ID" value="KAJ1351833.1"/>
    <property type="molecule type" value="Genomic_DNA"/>
</dbReference>
<feature type="region of interest" description="Disordered" evidence="1">
    <location>
        <begin position="32"/>
        <end position="86"/>
    </location>
</feature>
<sequence length="113" mass="12405">MLQVKDNENCAVPATLTATSQLITTALKHQNVQGDPTLIPTPEVRSVPERCLAERVSSSKRHPSDGSNINSSRPSNNSDNSNNARAAHLFRFRPTLMMGGRELVKHRGMFSHA</sequence>
<evidence type="ECO:0000313" key="4">
    <source>
        <dbReference type="Proteomes" id="UP001196413"/>
    </source>
</evidence>
<keyword evidence="4" id="KW-1185">Reference proteome</keyword>
<protein>
    <submittedName>
        <fullName evidence="3">Uncharacterized protein</fullName>
    </submittedName>
</protein>